<dbReference type="Proteomes" id="UP000184509">
    <property type="component" value="Unassembled WGS sequence"/>
</dbReference>
<keyword evidence="3" id="KW-0732">Signal</keyword>
<dbReference type="InterPro" id="IPR012944">
    <property type="entry name" value="SusD_RagB_dom"/>
</dbReference>
<evidence type="ECO:0000313" key="9">
    <source>
        <dbReference type="Proteomes" id="UP000184509"/>
    </source>
</evidence>
<evidence type="ECO:0000256" key="2">
    <source>
        <dbReference type="ARBA" id="ARBA00006275"/>
    </source>
</evidence>
<sequence>MKKIIFALLASGALFFSGCENDFDAKIYGSLSTTNFPSSKADYENYMMDCYIPFCINWGYSFSSWQEGFYVAEGGTIRMLDSTSDLCAPWTISTWGGDWQRMTQGKFDDLKYAGRATGGTPSHFEKVRDVTRMTKVIATLQNAPSNVLSDEKKKEFIGEARLCRGMVMYYLLHFYGPVPVILDDNYIGDADAEANLVRPSLDDMTKYITDDLEYAAENCPEKQSEKGRYTADYARFCLMRHYLNEGAHMSGYYQKAYDMFSKFTGSYSLYKSGTNPYADQFKIANKFNSEVIMAVSCNSNATGNGNEGNFNPLSWYVVPGNATKYDGDGKATPFVFQGGGWGQCFNIDPKFYATFESGDLRAQTILTSYYSNNYGLVKSSDIGDKWNGYVINKYPAETATSFQGTDFPLARWADVLLMYAEADVRLKNAVSSSAISCVNQVRNRAGLPNLTADKTSSPSAFLDALLTERGHELMYEGGRKVDLIRFNKYNTIMTAYGRTPSSQYFPLPNYAVEQAEKSGFTLTQYFTRTDYDGSAK</sequence>
<keyword evidence="4" id="KW-0472">Membrane</keyword>
<dbReference type="STRING" id="1297750.SAMN05444405_10771"/>
<feature type="domain" description="SusD-like N-terminal" evidence="7">
    <location>
        <begin position="136"/>
        <end position="228"/>
    </location>
</feature>
<gene>
    <name evidence="8" type="ORF">SAMN05444405_10771</name>
</gene>
<dbReference type="InterPro" id="IPR011990">
    <property type="entry name" value="TPR-like_helical_dom_sf"/>
</dbReference>
<evidence type="ECO:0000259" key="7">
    <source>
        <dbReference type="Pfam" id="PF14322"/>
    </source>
</evidence>
<dbReference type="RefSeq" id="WP_073401066.1">
    <property type="nucleotide sequence ID" value="NZ_FQTV01000007.1"/>
</dbReference>
<dbReference type="AlphaFoldDB" id="A0A1M5AR59"/>
<dbReference type="SUPFAM" id="SSF48452">
    <property type="entry name" value="TPR-like"/>
    <property type="match status" value="1"/>
</dbReference>
<organism evidence="8 9">
    <name type="scientific">Bacteroides luti</name>
    <dbReference type="NCBI Taxonomy" id="1297750"/>
    <lineage>
        <taxon>Bacteria</taxon>
        <taxon>Pseudomonadati</taxon>
        <taxon>Bacteroidota</taxon>
        <taxon>Bacteroidia</taxon>
        <taxon>Bacteroidales</taxon>
        <taxon>Bacteroidaceae</taxon>
        <taxon>Bacteroides</taxon>
    </lineage>
</organism>
<reference evidence="8 9" key="1">
    <citation type="submission" date="2016-11" db="EMBL/GenBank/DDBJ databases">
        <authorList>
            <person name="Jaros S."/>
            <person name="Januszkiewicz K."/>
            <person name="Wedrychowicz H."/>
        </authorList>
    </citation>
    <scope>NUCLEOTIDE SEQUENCE [LARGE SCALE GENOMIC DNA]</scope>
    <source>
        <strain evidence="8 9">DSM 26991</strain>
    </source>
</reference>
<proteinExistence type="inferred from homology"/>
<evidence type="ECO:0000256" key="5">
    <source>
        <dbReference type="ARBA" id="ARBA00023237"/>
    </source>
</evidence>
<protein>
    <submittedName>
        <fullName evidence="8">Starch-binding associating with outer membrane</fullName>
    </submittedName>
</protein>
<dbReference type="PROSITE" id="PS51257">
    <property type="entry name" value="PROKAR_LIPOPROTEIN"/>
    <property type="match status" value="1"/>
</dbReference>
<dbReference type="InterPro" id="IPR033985">
    <property type="entry name" value="SusD-like_N"/>
</dbReference>
<dbReference type="Pfam" id="PF07980">
    <property type="entry name" value="SusD_RagB"/>
    <property type="match status" value="1"/>
</dbReference>
<comment type="similarity">
    <text evidence="2">Belongs to the SusD family.</text>
</comment>
<evidence type="ECO:0000256" key="1">
    <source>
        <dbReference type="ARBA" id="ARBA00004442"/>
    </source>
</evidence>
<feature type="domain" description="RagB/SusD" evidence="6">
    <location>
        <begin position="345"/>
        <end position="514"/>
    </location>
</feature>
<dbReference type="Pfam" id="PF14322">
    <property type="entry name" value="SusD-like_3"/>
    <property type="match status" value="1"/>
</dbReference>
<dbReference type="GO" id="GO:0009279">
    <property type="term" value="C:cell outer membrane"/>
    <property type="evidence" value="ECO:0007669"/>
    <property type="project" value="UniProtKB-SubCell"/>
</dbReference>
<evidence type="ECO:0000313" key="8">
    <source>
        <dbReference type="EMBL" id="SHF32729.1"/>
    </source>
</evidence>
<dbReference type="Gene3D" id="1.25.40.390">
    <property type="match status" value="1"/>
</dbReference>
<evidence type="ECO:0000256" key="4">
    <source>
        <dbReference type="ARBA" id="ARBA00023136"/>
    </source>
</evidence>
<accession>A0A1M5AR59</accession>
<name>A0A1M5AR59_9BACE</name>
<dbReference type="EMBL" id="FQTV01000007">
    <property type="protein sequence ID" value="SHF32729.1"/>
    <property type="molecule type" value="Genomic_DNA"/>
</dbReference>
<evidence type="ECO:0000256" key="3">
    <source>
        <dbReference type="ARBA" id="ARBA00022729"/>
    </source>
</evidence>
<keyword evidence="5" id="KW-0998">Cell outer membrane</keyword>
<evidence type="ECO:0000259" key="6">
    <source>
        <dbReference type="Pfam" id="PF07980"/>
    </source>
</evidence>
<keyword evidence="9" id="KW-1185">Reference proteome</keyword>
<dbReference type="OrthoDB" id="636214at2"/>
<comment type="subcellular location">
    <subcellularLocation>
        <location evidence="1">Cell outer membrane</location>
    </subcellularLocation>
</comment>